<gene>
    <name evidence="1" type="ORF">MFLAVUS_005910</name>
</gene>
<accession>A0ABP9Z014</accession>
<keyword evidence="2" id="KW-1185">Reference proteome</keyword>
<sequence length="66" mass="7514">MRFNSLTVSRDLALAIILTDLSFPRRNDDLDDIFGMSGENIPMVINGKANVLIKKFRTGLEFDRKL</sequence>
<reference evidence="1 2" key="1">
    <citation type="submission" date="2024-04" db="EMBL/GenBank/DDBJ databases">
        <title>genome sequences of Mucor flavus KT1a and Helicostylum pulchrum KT1b strains isolated from the surface of a dry-aged beef.</title>
        <authorList>
            <person name="Toyotome T."/>
            <person name="Hosono M."/>
            <person name="Torimaru M."/>
            <person name="Fukuda K."/>
            <person name="Mikami N."/>
        </authorList>
    </citation>
    <scope>NUCLEOTIDE SEQUENCE [LARGE SCALE GENOMIC DNA]</scope>
    <source>
        <strain evidence="1 2">KT1a</strain>
    </source>
</reference>
<organism evidence="1 2">
    <name type="scientific">Mucor flavus</name>
    <dbReference type="NCBI Taxonomy" id="439312"/>
    <lineage>
        <taxon>Eukaryota</taxon>
        <taxon>Fungi</taxon>
        <taxon>Fungi incertae sedis</taxon>
        <taxon>Mucoromycota</taxon>
        <taxon>Mucoromycotina</taxon>
        <taxon>Mucoromycetes</taxon>
        <taxon>Mucorales</taxon>
        <taxon>Mucorineae</taxon>
        <taxon>Mucoraceae</taxon>
        <taxon>Mucor</taxon>
    </lineage>
</organism>
<dbReference type="Proteomes" id="UP001473302">
    <property type="component" value="Unassembled WGS sequence"/>
</dbReference>
<comment type="caution">
    <text evidence="1">The sequence shown here is derived from an EMBL/GenBank/DDBJ whole genome shotgun (WGS) entry which is preliminary data.</text>
</comment>
<evidence type="ECO:0000313" key="2">
    <source>
        <dbReference type="Proteomes" id="UP001473302"/>
    </source>
</evidence>
<proteinExistence type="predicted"/>
<protein>
    <submittedName>
        <fullName evidence="1">Uncharacterized protein</fullName>
    </submittedName>
</protein>
<name>A0ABP9Z014_9FUNG</name>
<evidence type="ECO:0000313" key="1">
    <source>
        <dbReference type="EMBL" id="GAA5812454.1"/>
    </source>
</evidence>
<dbReference type="EMBL" id="BAABUK010000013">
    <property type="protein sequence ID" value="GAA5812454.1"/>
    <property type="molecule type" value="Genomic_DNA"/>
</dbReference>